<dbReference type="EMBL" id="JAPMOS010000298">
    <property type="protein sequence ID" value="KAJ4453214.1"/>
    <property type="molecule type" value="Genomic_DNA"/>
</dbReference>
<name>A0ABQ8U7A0_9EUKA</name>
<organism evidence="1 2">
    <name type="scientific">Paratrimastix pyriformis</name>
    <dbReference type="NCBI Taxonomy" id="342808"/>
    <lineage>
        <taxon>Eukaryota</taxon>
        <taxon>Metamonada</taxon>
        <taxon>Preaxostyla</taxon>
        <taxon>Paratrimastigidae</taxon>
        <taxon>Paratrimastix</taxon>
    </lineage>
</organism>
<evidence type="ECO:0000313" key="2">
    <source>
        <dbReference type="Proteomes" id="UP001141327"/>
    </source>
</evidence>
<comment type="caution">
    <text evidence="1">The sequence shown here is derived from an EMBL/GenBank/DDBJ whole genome shotgun (WGS) entry which is preliminary data.</text>
</comment>
<accession>A0ABQ8U7A0</accession>
<gene>
    <name evidence="1" type="ORF">PAPYR_12395</name>
</gene>
<evidence type="ECO:0000313" key="1">
    <source>
        <dbReference type="EMBL" id="KAJ4453214.1"/>
    </source>
</evidence>
<protein>
    <submittedName>
        <fullName evidence="1">Uncharacterized protein</fullName>
    </submittedName>
</protein>
<sequence>MEGLGSCYPRLRPESGVLHLYVANMYDTHTHTLLQEEKMLRGSCGLLELDWLGWVFPRLNSVDFTEKKFELGDVELTWPPCKNCVI</sequence>
<dbReference type="Proteomes" id="UP001141327">
    <property type="component" value="Unassembled WGS sequence"/>
</dbReference>
<keyword evidence="2" id="KW-1185">Reference proteome</keyword>
<proteinExistence type="predicted"/>
<reference evidence="1" key="1">
    <citation type="journal article" date="2022" name="bioRxiv">
        <title>Genomics of Preaxostyla Flagellates Illuminates Evolutionary Transitions and the Path Towards Mitochondrial Loss.</title>
        <authorList>
            <person name="Novak L.V.F."/>
            <person name="Treitli S.C."/>
            <person name="Pyrih J."/>
            <person name="Halakuc P."/>
            <person name="Pipaliya S.V."/>
            <person name="Vacek V."/>
            <person name="Brzon O."/>
            <person name="Soukal P."/>
            <person name="Eme L."/>
            <person name="Dacks J.B."/>
            <person name="Karnkowska A."/>
            <person name="Elias M."/>
            <person name="Hampl V."/>
        </authorList>
    </citation>
    <scope>NUCLEOTIDE SEQUENCE</scope>
    <source>
        <strain evidence="1">RCP-MX</strain>
    </source>
</reference>